<proteinExistence type="inferred from homology"/>
<dbReference type="InterPro" id="IPR013328">
    <property type="entry name" value="6PGD_dom2"/>
</dbReference>
<evidence type="ECO:0000313" key="8">
    <source>
        <dbReference type="Proteomes" id="UP000475214"/>
    </source>
</evidence>
<dbReference type="Gene3D" id="1.10.1040.10">
    <property type="entry name" value="N-(1-d-carboxylethyl)-l-norvaline Dehydrogenase, domain 2"/>
    <property type="match status" value="1"/>
</dbReference>
<dbReference type="RefSeq" id="WP_163736491.1">
    <property type="nucleotide sequence ID" value="NZ_JAAGOA010000006.1"/>
</dbReference>
<gene>
    <name evidence="7" type="ORF">G1H10_10255</name>
</gene>
<dbReference type="InterPro" id="IPR013332">
    <property type="entry name" value="KPR_N"/>
</dbReference>
<dbReference type="InterPro" id="IPR051402">
    <property type="entry name" value="KPR-Related"/>
</dbReference>
<dbReference type="NCBIfam" id="TIGR00745">
    <property type="entry name" value="apbA_panE"/>
    <property type="match status" value="1"/>
</dbReference>
<feature type="domain" description="Ketopantoate reductase N-terminal" evidence="5">
    <location>
        <begin position="4"/>
        <end position="150"/>
    </location>
</feature>
<sequence>MRYVIYGAGAIGGVLGARLFSAGFDATVIARGPHLEAIRRNGLRVDSPDGTETVPVPAVAAPDDVGIAAGDVVILAMKTQDTGAALAALRDSADPATAIVCLQNGVENERMALRSFEHVYGVCVMFPATHTEPGVVQSQSTPIPGLLDIGRYPHGADDTAEQVAAAFRKASFVSEVREDIMRWKYRKLMMNLTNAVQALCGTGEEARPLVERIRAEGLACLQAAGIDVASEAEETARRGDLLQVRPVAGQTRTGGSSWQSLHRGTGAIEADYLNGEIVLLGRIHGVPTPANEAVRRLANSVARERGRPGSVPVQQILDALPRQS</sequence>
<evidence type="ECO:0000259" key="6">
    <source>
        <dbReference type="Pfam" id="PF08546"/>
    </source>
</evidence>
<evidence type="ECO:0000259" key="5">
    <source>
        <dbReference type="Pfam" id="PF02558"/>
    </source>
</evidence>
<organism evidence="7 8">
    <name type="scientific">Phytoactinopolyspora halotolerans</name>
    <dbReference type="NCBI Taxonomy" id="1981512"/>
    <lineage>
        <taxon>Bacteria</taxon>
        <taxon>Bacillati</taxon>
        <taxon>Actinomycetota</taxon>
        <taxon>Actinomycetes</taxon>
        <taxon>Jiangellales</taxon>
        <taxon>Jiangellaceae</taxon>
        <taxon>Phytoactinopolyspora</taxon>
    </lineage>
</organism>
<dbReference type="EC" id="1.1.1.169" evidence="4"/>
<dbReference type="SUPFAM" id="SSF51735">
    <property type="entry name" value="NAD(P)-binding Rossmann-fold domains"/>
    <property type="match status" value="1"/>
</dbReference>
<name>A0A6L9S652_9ACTN</name>
<dbReference type="GO" id="GO:0008677">
    <property type="term" value="F:2-dehydropantoate 2-reductase activity"/>
    <property type="evidence" value="ECO:0007669"/>
    <property type="project" value="UniProtKB-EC"/>
</dbReference>
<comment type="caution">
    <text evidence="7">The sequence shown here is derived from an EMBL/GenBank/DDBJ whole genome shotgun (WGS) entry which is preliminary data.</text>
</comment>
<dbReference type="PANTHER" id="PTHR21708:SF26">
    <property type="entry name" value="2-DEHYDROPANTOATE 2-REDUCTASE"/>
    <property type="match status" value="1"/>
</dbReference>
<keyword evidence="2 4" id="KW-0521">NADP</keyword>
<dbReference type="SUPFAM" id="SSF48179">
    <property type="entry name" value="6-phosphogluconate dehydrogenase C-terminal domain-like"/>
    <property type="match status" value="1"/>
</dbReference>
<comment type="function">
    <text evidence="4">Catalyzes the NADPH-dependent reduction of ketopantoate into pantoic acid.</text>
</comment>
<evidence type="ECO:0000256" key="4">
    <source>
        <dbReference type="RuleBase" id="RU362068"/>
    </source>
</evidence>
<evidence type="ECO:0000256" key="1">
    <source>
        <dbReference type="ARBA" id="ARBA00007870"/>
    </source>
</evidence>
<evidence type="ECO:0000256" key="3">
    <source>
        <dbReference type="ARBA" id="ARBA00023002"/>
    </source>
</evidence>
<comment type="pathway">
    <text evidence="4">Cofactor biosynthesis; (R)-pantothenate biosynthesis; (R)-pantoate from 3-methyl-2-oxobutanoate: step 2/2.</text>
</comment>
<evidence type="ECO:0000256" key="2">
    <source>
        <dbReference type="ARBA" id="ARBA00022857"/>
    </source>
</evidence>
<comment type="catalytic activity">
    <reaction evidence="4">
        <text>(R)-pantoate + NADP(+) = 2-dehydropantoate + NADPH + H(+)</text>
        <dbReference type="Rhea" id="RHEA:16233"/>
        <dbReference type="ChEBI" id="CHEBI:11561"/>
        <dbReference type="ChEBI" id="CHEBI:15378"/>
        <dbReference type="ChEBI" id="CHEBI:15980"/>
        <dbReference type="ChEBI" id="CHEBI:57783"/>
        <dbReference type="ChEBI" id="CHEBI:58349"/>
        <dbReference type="EC" id="1.1.1.169"/>
    </reaction>
</comment>
<dbReference type="AlphaFoldDB" id="A0A6L9S652"/>
<dbReference type="InterPro" id="IPR036291">
    <property type="entry name" value="NAD(P)-bd_dom_sf"/>
</dbReference>
<dbReference type="EMBL" id="JAAGOA010000006">
    <property type="protein sequence ID" value="NEE00549.1"/>
    <property type="molecule type" value="Genomic_DNA"/>
</dbReference>
<keyword evidence="3 4" id="KW-0560">Oxidoreductase</keyword>
<dbReference type="InterPro" id="IPR013752">
    <property type="entry name" value="KPA_reductase"/>
</dbReference>
<dbReference type="InterPro" id="IPR003710">
    <property type="entry name" value="ApbA"/>
</dbReference>
<feature type="domain" description="Ketopantoate reductase C-terminal" evidence="6">
    <location>
        <begin position="179"/>
        <end position="299"/>
    </location>
</feature>
<dbReference type="Pfam" id="PF08546">
    <property type="entry name" value="ApbA_C"/>
    <property type="match status" value="1"/>
</dbReference>
<dbReference type="UniPathway" id="UPA00028">
    <property type="reaction ID" value="UER00004"/>
</dbReference>
<comment type="similarity">
    <text evidence="1 4">Belongs to the ketopantoate reductase family.</text>
</comment>
<dbReference type="Pfam" id="PF02558">
    <property type="entry name" value="ApbA"/>
    <property type="match status" value="1"/>
</dbReference>
<dbReference type="InterPro" id="IPR008927">
    <property type="entry name" value="6-PGluconate_DH-like_C_sf"/>
</dbReference>
<accession>A0A6L9S652</accession>
<keyword evidence="4" id="KW-0566">Pantothenate biosynthesis</keyword>
<evidence type="ECO:0000313" key="7">
    <source>
        <dbReference type="EMBL" id="NEE00549.1"/>
    </source>
</evidence>
<keyword evidence="8" id="KW-1185">Reference proteome</keyword>
<dbReference type="Proteomes" id="UP000475214">
    <property type="component" value="Unassembled WGS sequence"/>
</dbReference>
<protein>
    <recommendedName>
        <fullName evidence="4">2-dehydropantoate 2-reductase</fullName>
        <ecNumber evidence="4">1.1.1.169</ecNumber>
    </recommendedName>
    <alternativeName>
        <fullName evidence="4">Ketopantoate reductase</fullName>
    </alternativeName>
</protein>
<dbReference type="PANTHER" id="PTHR21708">
    <property type="entry name" value="PROBABLE 2-DEHYDROPANTOATE 2-REDUCTASE"/>
    <property type="match status" value="1"/>
</dbReference>
<dbReference type="GO" id="GO:0005737">
    <property type="term" value="C:cytoplasm"/>
    <property type="evidence" value="ECO:0007669"/>
    <property type="project" value="TreeGrafter"/>
</dbReference>
<reference evidence="7 8" key="1">
    <citation type="submission" date="2020-02" db="EMBL/GenBank/DDBJ databases">
        <authorList>
            <person name="Li X.-J."/>
            <person name="Han X.-M."/>
        </authorList>
    </citation>
    <scope>NUCLEOTIDE SEQUENCE [LARGE SCALE GENOMIC DNA]</scope>
    <source>
        <strain evidence="7 8">CCTCC AB 2017055</strain>
    </source>
</reference>
<dbReference type="Gene3D" id="3.40.50.720">
    <property type="entry name" value="NAD(P)-binding Rossmann-like Domain"/>
    <property type="match status" value="1"/>
</dbReference>
<dbReference type="GO" id="GO:0015940">
    <property type="term" value="P:pantothenate biosynthetic process"/>
    <property type="evidence" value="ECO:0007669"/>
    <property type="project" value="UniProtKB-UniPathway"/>
</dbReference>